<proteinExistence type="predicted"/>
<dbReference type="OrthoDB" id="512307at2"/>
<accession>A0A285V0Y0</accession>
<feature type="domain" description="DUF4325" evidence="1">
    <location>
        <begin position="22"/>
        <end position="75"/>
    </location>
</feature>
<name>A0A285V0Y0_9HYPH</name>
<sequence>MRTVRIPIAAIVGGGICVSASDGQRVYQIVQQAVADGDRVVLSFSGITRMTTAFLNAAVGQLYGEFSEEEIRQRLAPPVDFEAWHLSRLKLVVDRAKEFFKNSDRVTSVFEDHAGGNDADDI</sequence>
<keyword evidence="3" id="KW-1185">Reference proteome</keyword>
<evidence type="ECO:0000259" key="1">
    <source>
        <dbReference type="Pfam" id="PF14213"/>
    </source>
</evidence>
<reference evidence="2 3" key="1">
    <citation type="submission" date="2017-08" db="EMBL/GenBank/DDBJ databases">
        <authorList>
            <person name="de Groot N.N."/>
        </authorList>
    </citation>
    <scope>NUCLEOTIDE SEQUENCE [LARGE SCALE GENOMIC DNA]</scope>
    <source>
        <strain evidence="2 3">JC85</strain>
    </source>
</reference>
<dbReference type="InterPro" id="IPR025474">
    <property type="entry name" value="DUF4325"/>
</dbReference>
<evidence type="ECO:0000313" key="3">
    <source>
        <dbReference type="Proteomes" id="UP000219167"/>
    </source>
</evidence>
<organism evidence="2 3">
    <name type="scientific">Rhizobium subbaraonis</name>
    <dbReference type="NCBI Taxonomy" id="908946"/>
    <lineage>
        <taxon>Bacteria</taxon>
        <taxon>Pseudomonadati</taxon>
        <taxon>Pseudomonadota</taxon>
        <taxon>Alphaproteobacteria</taxon>
        <taxon>Hyphomicrobiales</taxon>
        <taxon>Rhizobiaceae</taxon>
        <taxon>Rhizobium/Agrobacterium group</taxon>
        <taxon>Rhizobium</taxon>
    </lineage>
</organism>
<dbReference type="EMBL" id="OBQD01000032">
    <property type="protein sequence ID" value="SOC47722.1"/>
    <property type="molecule type" value="Genomic_DNA"/>
</dbReference>
<dbReference type="AlphaFoldDB" id="A0A285V0Y0"/>
<dbReference type="RefSeq" id="WP_097143097.1">
    <property type="nucleotide sequence ID" value="NZ_OBQD01000032.1"/>
</dbReference>
<dbReference type="Proteomes" id="UP000219167">
    <property type="component" value="Unassembled WGS sequence"/>
</dbReference>
<dbReference type="Pfam" id="PF14213">
    <property type="entry name" value="DUF4325"/>
    <property type="match status" value="1"/>
</dbReference>
<gene>
    <name evidence="2" type="ORF">SAMN05892877_13245</name>
</gene>
<protein>
    <submittedName>
        <fullName evidence="2">Uncharacterized protein DUF4325</fullName>
    </submittedName>
</protein>
<evidence type="ECO:0000313" key="2">
    <source>
        <dbReference type="EMBL" id="SOC47722.1"/>
    </source>
</evidence>